<evidence type="ECO:0000313" key="6">
    <source>
        <dbReference type="EMBL" id="AUZ87499.1"/>
    </source>
</evidence>
<dbReference type="NCBIfam" id="TIGR02050">
    <property type="entry name" value="gshA_cyan_rel"/>
    <property type="match status" value="1"/>
</dbReference>
<keyword evidence="1 5" id="KW-0436">Ligase</keyword>
<evidence type="ECO:0000256" key="4">
    <source>
        <dbReference type="ARBA" id="ARBA00048819"/>
    </source>
</evidence>
<keyword evidence="3 5" id="KW-0067">ATP-binding</keyword>
<dbReference type="EMBL" id="CP024915">
    <property type="protein sequence ID" value="AUZ87499.1"/>
    <property type="molecule type" value="Genomic_DNA"/>
</dbReference>
<name>A0A2L0UE43_9MICC</name>
<dbReference type="Proteomes" id="UP000239187">
    <property type="component" value="Chromosome"/>
</dbReference>
<dbReference type="HAMAP" id="MF_01609">
    <property type="entry name" value="Glu_cys_ligase_2"/>
    <property type="match status" value="1"/>
</dbReference>
<protein>
    <recommendedName>
        <fullName evidence="5">Putative glutamate--cysteine ligase 2</fullName>
        <ecNumber evidence="5">6.3.2.2</ecNumber>
    </recommendedName>
    <alternativeName>
        <fullName evidence="5">Gamma-glutamylcysteine synthetase 2</fullName>
        <shortName evidence="5">GCS 2</shortName>
        <shortName evidence="5">Gamma-GCS 2</shortName>
    </alternativeName>
</protein>
<organism evidence="6 7">
    <name type="scientific">Arthrobacter agilis</name>
    <dbReference type="NCBI Taxonomy" id="37921"/>
    <lineage>
        <taxon>Bacteria</taxon>
        <taxon>Bacillati</taxon>
        <taxon>Actinomycetota</taxon>
        <taxon>Actinomycetes</taxon>
        <taxon>Micrococcales</taxon>
        <taxon>Micrococcaceae</taxon>
        <taxon>Arthrobacter</taxon>
    </lineage>
</organism>
<reference evidence="6 7" key="1">
    <citation type="submission" date="2017-11" db="EMBL/GenBank/DDBJ databases">
        <title>Draft genome of Arthrobacter agilis strain UMCV2, a plant growth-promoting rhizobacterium and biocontrol capacity of phytopathogenic fungi.</title>
        <authorList>
            <person name="Martinez-Camara R."/>
            <person name="Santoyo G."/>
            <person name="Moreno-Hagelsieb G."/>
            <person name="Valencia-Cantero E."/>
        </authorList>
    </citation>
    <scope>NUCLEOTIDE SEQUENCE [LARGE SCALE GENOMIC DNA]</scope>
    <source>
        <strain evidence="6 7">UMCV2</strain>
    </source>
</reference>
<proteinExistence type="inferred from homology"/>
<dbReference type="SUPFAM" id="SSF55931">
    <property type="entry name" value="Glutamine synthetase/guanido kinase"/>
    <property type="match status" value="1"/>
</dbReference>
<dbReference type="GO" id="GO:0005524">
    <property type="term" value="F:ATP binding"/>
    <property type="evidence" value="ECO:0007669"/>
    <property type="project" value="UniProtKB-KW"/>
</dbReference>
<evidence type="ECO:0000256" key="3">
    <source>
        <dbReference type="ARBA" id="ARBA00022840"/>
    </source>
</evidence>
<dbReference type="Pfam" id="PF04107">
    <property type="entry name" value="GCS2"/>
    <property type="match status" value="1"/>
</dbReference>
<dbReference type="InterPro" id="IPR011793">
    <property type="entry name" value="YbdK"/>
</dbReference>
<evidence type="ECO:0000313" key="7">
    <source>
        <dbReference type="Proteomes" id="UP000239187"/>
    </source>
</evidence>
<comment type="similarity">
    <text evidence="5">Belongs to the glutamate--cysteine ligase type 2 family. YbdK subfamily.</text>
</comment>
<keyword evidence="2 5" id="KW-0547">Nucleotide-binding</keyword>
<dbReference type="PANTHER" id="PTHR36510">
    <property type="entry name" value="GLUTAMATE--CYSTEINE LIGASE 2-RELATED"/>
    <property type="match status" value="1"/>
</dbReference>
<dbReference type="EC" id="6.3.2.2" evidence="5"/>
<dbReference type="NCBIfam" id="NF010041">
    <property type="entry name" value="PRK13517.1-1"/>
    <property type="match status" value="1"/>
</dbReference>
<dbReference type="InterPro" id="IPR050141">
    <property type="entry name" value="GCL_type2/YbdK_subfam"/>
</dbReference>
<dbReference type="RefSeq" id="WP_133080895.1">
    <property type="nucleotide sequence ID" value="NZ_CP024915.1"/>
</dbReference>
<dbReference type="GO" id="GO:0004357">
    <property type="term" value="F:glutamate-cysteine ligase activity"/>
    <property type="evidence" value="ECO:0007669"/>
    <property type="project" value="UniProtKB-EC"/>
</dbReference>
<dbReference type="PANTHER" id="PTHR36510:SF1">
    <property type="entry name" value="GLUTAMATE--CYSTEINE LIGASE 2-RELATED"/>
    <property type="match status" value="1"/>
</dbReference>
<sequence>MTTLGLEEEYLLLEPETGLPAHRADEVEGLLEATPEVGRDDIQRELLSCQIETATPVCDTLTQAEESLLNFRRKLADAAADTGILGAATGTSPWMRQAYPELTDKQRYEDLRASAPGIVGDQFVNGLHVHVGIPDPERGVQALNRIRPWIPLLTALSVNSPYWLGRDSGFGSWRVVHYRRWAVQGVAPWFADAADYERRITRLGASGAILDRGVLTWVARLSDHYPTLELRACDVQLEAQDSVLLGALTRALVVTALHEAEADAAPLVPDPELLDAALWQAARDGLTGSLVDLSTAEPVPARALLADFLEHVGPALDAEGDTDWVRAGLATIADRGTGADRQRRAMRDGGSDALLDLYGRTLTYEP</sequence>
<dbReference type="Gene3D" id="3.30.590.20">
    <property type="match status" value="1"/>
</dbReference>
<dbReference type="AlphaFoldDB" id="A0A2L0UE43"/>
<evidence type="ECO:0000256" key="2">
    <source>
        <dbReference type="ARBA" id="ARBA00022741"/>
    </source>
</evidence>
<gene>
    <name evidence="6" type="ORF">CVO76_07540</name>
</gene>
<dbReference type="GO" id="GO:0042398">
    <property type="term" value="P:modified amino acid biosynthetic process"/>
    <property type="evidence" value="ECO:0007669"/>
    <property type="project" value="InterPro"/>
</dbReference>
<evidence type="ECO:0000256" key="1">
    <source>
        <dbReference type="ARBA" id="ARBA00022598"/>
    </source>
</evidence>
<evidence type="ECO:0000256" key="5">
    <source>
        <dbReference type="HAMAP-Rule" id="MF_01609"/>
    </source>
</evidence>
<comment type="function">
    <text evidence="5">ATP-dependent carboxylate-amine ligase which exhibits weak glutamate--cysteine ligase activity.</text>
</comment>
<dbReference type="InterPro" id="IPR006336">
    <property type="entry name" value="GCS2"/>
</dbReference>
<dbReference type="InterPro" id="IPR014746">
    <property type="entry name" value="Gln_synth/guanido_kin_cat_dom"/>
</dbReference>
<comment type="catalytic activity">
    <reaction evidence="4 5">
        <text>L-cysteine + L-glutamate + ATP = gamma-L-glutamyl-L-cysteine + ADP + phosphate + H(+)</text>
        <dbReference type="Rhea" id="RHEA:13285"/>
        <dbReference type="ChEBI" id="CHEBI:15378"/>
        <dbReference type="ChEBI" id="CHEBI:29985"/>
        <dbReference type="ChEBI" id="CHEBI:30616"/>
        <dbReference type="ChEBI" id="CHEBI:35235"/>
        <dbReference type="ChEBI" id="CHEBI:43474"/>
        <dbReference type="ChEBI" id="CHEBI:58173"/>
        <dbReference type="ChEBI" id="CHEBI:456216"/>
        <dbReference type="EC" id="6.3.2.2"/>
    </reaction>
</comment>
<accession>A0A2L0UE43</accession>